<proteinExistence type="predicted"/>
<keyword evidence="5 7" id="KW-1133">Transmembrane helix</keyword>
<feature type="transmembrane region" description="Helical" evidence="7">
    <location>
        <begin position="327"/>
        <end position="350"/>
    </location>
</feature>
<feature type="transmembrane region" description="Helical" evidence="7">
    <location>
        <begin position="137"/>
        <end position="158"/>
    </location>
</feature>
<keyword evidence="2" id="KW-0813">Transport</keyword>
<feature type="transmembrane region" description="Helical" evidence="7">
    <location>
        <begin position="289"/>
        <end position="306"/>
    </location>
</feature>
<evidence type="ECO:0000313" key="9">
    <source>
        <dbReference type="Proteomes" id="UP001623232"/>
    </source>
</evidence>
<evidence type="ECO:0000256" key="7">
    <source>
        <dbReference type="SAM" id="Phobius"/>
    </source>
</evidence>
<feature type="transmembrane region" description="Helical" evidence="7">
    <location>
        <begin position="94"/>
        <end position="117"/>
    </location>
</feature>
<evidence type="ECO:0000256" key="4">
    <source>
        <dbReference type="ARBA" id="ARBA00022692"/>
    </source>
</evidence>
<sequence length="470" mass="51191">MALKPSRDLVTGSIGSHFRTLAVPAAIGMLFNTLYNIVDIFFAGLLSTDAQAGLAIGFLTFYLVMSVGIGLGAAMAALVGNALGQKDARAARRLAAQGLSFGVLSSVLLILLGIWLGPFVIRFMSESGSYQDAGVRYFQVMLFALPGFVMAFGINGVLQAQGDNKSMQWAMMLAFVANIGLNPLLIYGVPGLWDGIGFDGLAVSTVLSQSGVMIYLLIQALRSSAMEGLRARNFIPRLFSFREITTQSIPTSFALLIMFLSGIVVQFALKGFGEHAVAGFGIAIRIEQILLLPILGMTGALLPIASQNFGARDFNRVRESLFQCWKIGLIMCLIASPTLWFGGEFILGLFTDDPQVIRVGVAYLRVDGVILPFYMMLFSINSFLQALKKPIWSLWIGIYRQGIGVALFVWIFVGLWQFDETGVWYGVASAVVSGWVIAMMITTSIARHQINGLWRVYPIRVTPRATKSTN</sequence>
<keyword evidence="4 7" id="KW-0812">Transmembrane</keyword>
<dbReference type="RefSeq" id="WP_406645537.1">
    <property type="nucleotide sequence ID" value="NZ_CP123584.1"/>
</dbReference>
<reference evidence="8 9" key="1">
    <citation type="submission" date="2023-04" db="EMBL/GenBank/DDBJ databases">
        <title>Complete genome sequence of Alisedimentitalea scapharcae.</title>
        <authorList>
            <person name="Rong J.-C."/>
            <person name="Yi M.-L."/>
            <person name="Zhao Q."/>
        </authorList>
    </citation>
    <scope>NUCLEOTIDE SEQUENCE [LARGE SCALE GENOMIC DNA]</scope>
    <source>
        <strain evidence="8 9">KCTC 42119</strain>
    </source>
</reference>
<dbReference type="InterPro" id="IPR002528">
    <property type="entry name" value="MATE_fam"/>
</dbReference>
<name>A0ABZ2XR29_9RHOB</name>
<feature type="transmembrane region" description="Helical" evidence="7">
    <location>
        <begin position="170"/>
        <end position="189"/>
    </location>
</feature>
<feature type="transmembrane region" description="Helical" evidence="7">
    <location>
        <begin position="249"/>
        <end position="269"/>
    </location>
</feature>
<dbReference type="InterPro" id="IPR052031">
    <property type="entry name" value="Membrane_Transporter-Flippase"/>
</dbReference>
<organism evidence="8 9">
    <name type="scientific">Aliisedimentitalea scapharcae</name>
    <dbReference type="NCBI Taxonomy" id="1524259"/>
    <lineage>
        <taxon>Bacteria</taxon>
        <taxon>Pseudomonadati</taxon>
        <taxon>Pseudomonadota</taxon>
        <taxon>Alphaproteobacteria</taxon>
        <taxon>Rhodobacterales</taxon>
        <taxon>Roseobacteraceae</taxon>
        <taxon>Aliisedimentitalea</taxon>
    </lineage>
</organism>
<evidence type="ECO:0000256" key="1">
    <source>
        <dbReference type="ARBA" id="ARBA00004429"/>
    </source>
</evidence>
<gene>
    <name evidence="8" type="ORF">QEZ52_16385</name>
</gene>
<evidence type="ECO:0000256" key="2">
    <source>
        <dbReference type="ARBA" id="ARBA00022448"/>
    </source>
</evidence>
<feature type="transmembrane region" description="Helical" evidence="7">
    <location>
        <begin position="21"/>
        <end position="46"/>
    </location>
</feature>
<feature type="transmembrane region" description="Helical" evidence="7">
    <location>
        <begin position="201"/>
        <end position="221"/>
    </location>
</feature>
<feature type="transmembrane region" description="Helical" evidence="7">
    <location>
        <begin position="422"/>
        <end position="446"/>
    </location>
</feature>
<evidence type="ECO:0000256" key="6">
    <source>
        <dbReference type="ARBA" id="ARBA00023136"/>
    </source>
</evidence>
<dbReference type="PANTHER" id="PTHR43549:SF3">
    <property type="entry name" value="MULTIDRUG RESISTANCE PROTEIN YPNP-RELATED"/>
    <property type="match status" value="1"/>
</dbReference>
<dbReference type="NCBIfam" id="TIGR00797">
    <property type="entry name" value="matE"/>
    <property type="match status" value="1"/>
</dbReference>
<feature type="transmembrane region" description="Helical" evidence="7">
    <location>
        <begin position="392"/>
        <end position="416"/>
    </location>
</feature>
<comment type="subcellular location">
    <subcellularLocation>
        <location evidence="1">Cell inner membrane</location>
        <topology evidence="1">Multi-pass membrane protein</topology>
    </subcellularLocation>
</comment>
<evidence type="ECO:0000256" key="3">
    <source>
        <dbReference type="ARBA" id="ARBA00022475"/>
    </source>
</evidence>
<evidence type="ECO:0000313" key="8">
    <source>
        <dbReference type="EMBL" id="WZK88168.1"/>
    </source>
</evidence>
<dbReference type="PIRSF" id="PIRSF006603">
    <property type="entry name" value="DinF"/>
    <property type="match status" value="1"/>
</dbReference>
<keyword evidence="3" id="KW-1003">Cell membrane</keyword>
<dbReference type="Proteomes" id="UP001623232">
    <property type="component" value="Chromosome"/>
</dbReference>
<keyword evidence="6 7" id="KW-0472">Membrane</keyword>
<feature type="transmembrane region" description="Helical" evidence="7">
    <location>
        <begin position="52"/>
        <end position="82"/>
    </location>
</feature>
<accession>A0ABZ2XR29</accession>
<protein>
    <submittedName>
        <fullName evidence="8">MATE family efflux transporter</fullName>
    </submittedName>
</protein>
<dbReference type="PANTHER" id="PTHR43549">
    <property type="entry name" value="MULTIDRUG RESISTANCE PROTEIN YPNP-RELATED"/>
    <property type="match status" value="1"/>
</dbReference>
<dbReference type="Pfam" id="PF01554">
    <property type="entry name" value="MatE"/>
    <property type="match status" value="2"/>
</dbReference>
<keyword evidence="9" id="KW-1185">Reference proteome</keyword>
<dbReference type="EMBL" id="CP123584">
    <property type="protein sequence ID" value="WZK88168.1"/>
    <property type="molecule type" value="Genomic_DNA"/>
</dbReference>
<evidence type="ECO:0000256" key="5">
    <source>
        <dbReference type="ARBA" id="ARBA00022989"/>
    </source>
</evidence>
<dbReference type="InterPro" id="IPR048279">
    <property type="entry name" value="MdtK-like"/>
</dbReference>
<feature type="transmembrane region" description="Helical" evidence="7">
    <location>
        <begin position="362"/>
        <end position="380"/>
    </location>
</feature>